<sequence length="387" mass="43880">MTDISLSAQFKRALSSASEAFDLPTIDDKTQDLIQSALVDLRHVDAQVNRLSLFSSNETLEDISTRNLAYLFVPYVVSEMLSRVRVVDPEERLKLLLQAQRHLRTFLYNLDNYNIISEAEQSAYEKSKAMMANPAQRRDAKIQQYKFEKDLRSKIELLQKRRCQLPSNDNTPADFDLIASLLSTSAETQDKDDDNDLDDTLRKVTLLLLRLTYAQARTQAENINQELELLRSAVSQNLSSGDERSNERREREESAWRLDSVRRGGPDGRGPLIDASGRPLRPFTILGSNAAERARLQTQVFGPDHRLPTMSVDEYLEIERLRGNIITGGGPQSVERLTTSEQLALDADMDGTIFGEQRAEEKRQKDEQWAQYTDANPRGAGNTMNRG</sequence>
<organism evidence="2 3">
    <name type="scientific">Neolentinus lepideus HHB14362 ss-1</name>
    <dbReference type="NCBI Taxonomy" id="1314782"/>
    <lineage>
        <taxon>Eukaryota</taxon>
        <taxon>Fungi</taxon>
        <taxon>Dikarya</taxon>
        <taxon>Basidiomycota</taxon>
        <taxon>Agaricomycotina</taxon>
        <taxon>Agaricomycetes</taxon>
        <taxon>Gloeophyllales</taxon>
        <taxon>Gloeophyllaceae</taxon>
        <taxon>Neolentinus</taxon>
    </lineage>
</organism>
<protein>
    <submittedName>
        <fullName evidence="2">TAP42-like protein</fullName>
    </submittedName>
</protein>
<reference evidence="2 3" key="1">
    <citation type="journal article" date="2016" name="Mol. Biol. Evol.">
        <title>Comparative Genomics of Early-Diverging Mushroom-Forming Fungi Provides Insights into the Origins of Lignocellulose Decay Capabilities.</title>
        <authorList>
            <person name="Nagy L.G."/>
            <person name="Riley R."/>
            <person name="Tritt A."/>
            <person name="Adam C."/>
            <person name="Daum C."/>
            <person name="Floudas D."/>
            <person name="Sun H."/>
            <person name="Yadav J.S."/>
            <person name="Pangilinan J."/>
            <person name="Larsson K.H."/>
            <person name="Matsuura K."/>
            <person name="Barry K."/>
            <person name="Labutti K."/>
            <person name="Kuo R."/>
            <person name="Ohm R.A."/>
            <person name="Bhattacharya S.S."/>
            <person name="Shirouzu T."/>
            <person name="Yoshinaga Y."/>
            <person name="Martin F.M."/>
            <person name="Grigoriev I.V."/>
            <person name="Hibbett D.S."/>
        </authorList>
    </citation>
    <scope>NUCLEOTIDE SEQUENCE [LARGE SCALE GENOMIC DNA]</scope>
    <source>
        <strain evidence="2 3">HHB14362 ss-1</strain>
    </source>
</reference>
<feature type="region of interest" description="Disordered" evidence="1">
    <location>
        <begin position="358"/>
        <end position="387"/>
    </location>
</feature>
<keyword evidence="3" id="KW-1185">Reference proteome</keyword>
<dbReference type="PANTHER" id="PTHR10933:SF9">
    <property type="entry name" value="IMMUNOGLOBULIN-BINDING PROTEIN 1"/>
    <property type="match status" value="1"/>
</dbReference>
<evidence type="ECO:0000256" key="1">
    <source>
        <dbReference type="SAM" id="MobiDB-lite"/>
    </source>
</evidence>
<dbReference type="GO" id="GO:0035303">
    <property type="term" value="P:regulation of dephosphorylation"/>
    <property type="evidence" value="ECO:0007669"/>
    <property type="project" value="TreeGrafter"/>
</dbReference>
<gene>
    <name evidence="2" type="ORF">NEOLEDRAFT_1130847</name>
</gene>
<dbReference type="OrthoDB" id="10261753at2759"/>
<feature type="region of interest" description="Disordered" evidence="1">
    <location>
        <begin position="236"/>
        <end position="276"/>
    </location>
</feature>
<name>A0A165TXD3_9AGAM</name>
<dbReference type="STRING" id="1314782.A0A165TXD3"/>
<evidence type="ECO:0000313" key="3">
    <source>
        <dbReference type="Proteomes" id="UP000076761"/>
    </source>
</evidence>
<evidence type="ECO:0000313" key="2">
    <source>
        <dbReference type="EMBL" id="KZT27317.1"/>
    </source>
</evidence>
<accession>A0A165TXD3</accession>
<dbReference type="Gene3D" id="1.25.40.540">
    <property type="entry name" value="TAP42-like family"/>
    <property type="match status" value="1"/>
</dbReference>
<dbReference type="AlphaFoldDB" id="A0A165TXD3"/>
<feature type="compositionally biased region" description="Basic and acidic residues" evidence="1">
    <location>
        <begin position="241"/>
        <end position="266"/>
    </location>
</feature>
<dbReference type="PANTHER" id="PTHR10933">
    <property type="entry name" value="IMMUNOGLOBULIN-BINDING PROTEIN 1"/>
    <property type="match status" value="1"/>
</dbReference>
<dbReference type="Pfam" id="PF04177">
    <property type="entry name" value="TAP42"/>
    <property type="match status" value="1"/>
</dbReference>
<dbReference type="GO" id="GO:0051721">
    <property type="term" value="F:protein phosphatase 2A binding"/>
    <property type="evidence" value="ECO:0007669"/>
    <property type="project" value="TreeGrafter"/>
</dbReference>
<dbReference type="EMBL" id="KV425562">
    <property type="protein sequence ID" value="KZT27317.1"/>
    <property type="molecule type" value="Genomic_DNA"/>
</dbReference>
<dbReference type="GO" id="GO:0009966">
    <property type="term" value="P:regulation of signal transduction"/>
    <property type="evidence" value="ECO:0007669"/>
    <property type="project" value="InterPro"/>
</dbReference>
<dbReference type="InterPro" id="IPR007304">
    <property type="entry name" value="TAP46-like"/>
</dbReference>
<dbReference type="InterPro" id="IPR038511">
    <property type="entry name" value="TAP42/TAP46-like_sf"/>
</dbReference>
<proteinExistence type="predicted"/>
<dbReference type="FunCoup" id="A0A165TXD3">
    <property type="interactions" value="432"/>
</dbReference>
<dbReference type="GO" id="GO:0005829">
    <property type="term" value="C:cytosol"/>
    <property type="evidence" value="ECO:0007669"/>
    <property type="project" value="TreeGrafter"/>
</dbReference>
<dbReference type="Proteomes" id="UP000076761">
    <property type="component" value="Unassembled WGS sequence"/>
</dbReference>
<feature type="compositionally biased region" description="Basic and acidic residues" evidence="1">
    <location>
        <begin position="358"/>
        <end position="368"/>
    </location>
</feature>
<dbReference type="InParanoid" id="A0A165TXD3"/>